<evidence type="ECO:0000256" key="1">
    <source>
        <dbReference type="ARBA" id="ARBA00009346"/>
    </source>
</evidence>
<accession>D3VBU0</accession>
<name>D3VBU0_XENNA</name>
<dbReference type="AlphaFoldDB" id="D3VBU0"/>
<keyword evidence="4" id="KW-1185">Reference proteome</keyword>
<dbReference type="EMBL" id="FN667742">
    <property type="protein sequence ID" value="CBJ91929.1"/>
    <property type="molecule type" value="Genomic_DNA"/>
</dbReference>
<gene>
    <name evidence="3" type="ordered locus">XNC1_3901</name>
</gene>
<sequence>MSKNKLEDYTEAEFLAFITKIFDVDYGTEQLVDDAVSEFEHLTQHPDGSNLIYYPKDNNDDSPEGVLERVKKWRAKNGLPLFKK</sequence>
<evidence type="ECO:0000313" key="4">
    <source>
        <dbReference type="Proteomes" id="UP000008075"/>
    </source>
</evidence>
<dbReference type="GeneID" id="24903157"/>
<dbReference type="eggNOG" id="ENOG50334X2">
    <property type="taxonomic scope" value="Bacteria"/>
</dbReference>
<comment type="similarity">
    <text evidence="1">Belongs to the colicins ColE2/ColE8/ColE9 and pyocins S1/S2 family.</text>
</comment>
<dbReference type="KEGG" id="xne:XNC1_3901"/>
<dbReference type="STRING" id="406817.XNC1_3901"/>
<dbReference type="Pfam" id="PF01320">
    <property type="entry name" value="Colicin_Pyocin"/>
    <property type="match status" value="1"/>
</dbReference>
<organism evidence="3 4">
    <name type="scientific">Xenorhabdus nematophila (strain ATCC 19061 / DSM 3370 / CCUG 14189 / LMG 1036 / NCIMB 9965 / AN6)</name>
    <dbReference type="NCBI Taxonomy" id="406817"/>
    <lineage>
        <taxon>Bacteria</taxon>
        <taxon>Pseudomonadati</taxon>
        <taxon>Pseudomonadota</taxon>
        <taxon>Gammaproteobacteria</taxon>
        <taxon>Enterobacterales</taxon>
        <taxon>Morganellaceae</taxon>
        <taxon>Xenorhabdus</taxon>
    </lineage>
</organism>
<protein>
    <submittedName>
        <fullName evidence="3">Colicin-E2 immunity protein (ImmE2) (Microcin-E2 immunity protein)</fullName>
    </submittedName>
</protein>
<dbReference type="InterPro" id="IPR000290">
    <property type="entry name" value="Colicin_pyocin"/>
</dbReference>
<reference evidence="3 4" key="1">
    <citation type="journal article" date="2011" name="PLoS ONE">
        <title>The entomopathogenic bacterial endosymbionts xenorhabdus and photorhabdus: convergent lifestyles from divergent genomes.</title>
        <authorList>
            <person name="Chaston J.M."/>
            <person name="Suen G."/>
            <person name="Tucker S.L."/>
            <person name="Andersen A.W."/>
            <person name="Bhasin A."/>
            <person name="Bode E."/>
            <person name="Bode H.B."/>
            <person name="Brachmann A.O."/>
            <person name="Cowles C.E."/>
            <person name="Cowles K.N."/>
            <person name="Darby C."/>
            <person name="de Leon L."/>
            <person name="Drace K."/>
            <person name="Du Z."/>
            <person name="Givaudan A."/>
            <person name="Herbert Tran E.E."/>
            <person name="Jewell K.A."/>
            <person name="Knack J.J."/>
            <person name="Krasomil-Osterfeld K.C."/>
            <person name="Kukor R."/>
            <person name="Lanois A."/>
            <person name="Latreille P."/>
            <person name="Leimgruber N.K."/>
            <person name="Lipke C.M."/>
            <person name="Liu R."/>
            <person name="Lu X."/>
            <person name="Martens E.C."/>
            <person name="Marri P.R."/>
            <person name="Medigue C."/>
            <person name="Menard M.L."/>
            <person name="Miller N.M."/>
            <person name="Morales-Soto N."/>
            <person name="Norton S."/>
            <person name="Ogier J.C."/>
            <person name="Orchard S.S."/>
            <person name="Park D."/>
            <person name="Park Y."/>
            <person name="Qurollo B.A."/>
            <person name="Sugar D.R."/>
            <person name="Richards G.R."/>
            <person name="Rouy Z."/>
            <person name="Slominski B."/>
            <person name="Slominski K."/>
            <person name="Snyder H."/>
            <person name="Tjaden B.C."/>
            <person name="van der Hoeven R."/>
            <person name="Welch R.D."/>
            <person name="Wheeler C."/>
            <person name="Xiang B."/>
            <person name="Barbazuk B."/>
            <person name="Gaudriault S."/>
            <person name="Goodner B."/>
            <person name="Slater S.C."/>
            <person name="Forst S."/>
            <person name="Goldman B.S."/>
            <person name="Goodrich-Blair H."/>
        </authorList>
    </citation>
    <scope>NUCLEOTIDE SEQUENCE [LARGE SCALE GENOMIC DNA]</scope>
    <source>
        <strain evidence="4">ATCC 19061 / DSM 3370 / CCUG 14189 / LMG 1036 / NCIMB 9965 / AN6</strain>
    </source>
</reference>
<dbReference type="Gene3D" id="1.10.1200.20">
    <property type="entry name" value="Colicin E immunity protein"/>
    <property type="match status" value="1"/>
</dbReference>
<dbReference type="PRINTS" id="PR01299">
    <property type="entry name" value="PYOCIN"/>
</dbReference>
<dbReference type="HOGENOM" id="CLU_174792_0_0_6"/>
<proteinExistence type="inferred from homology"/>
<dbReference type="SUPFAM" id="SSF47345">
    <property type="entry name" value="Colicin E immunity proteins"/>
    <property type="match status" value="1"/>
</dbReference>
<dbReference type="GO" id="GO:0015643">
    <property type="term" value="F:toxic substance binding"/>
    <property type="evidence" value="ECO:0007669"/>
    <property type="project" value="InterPro"/>
</dbReference>
<evidence type="ECO:0000313" key="3">
    <source>
        <dbReference type="EMBL" id="CBJ91929.1"/>
    </source>
</evidence>
<dbReference type="GO" id="GO:0030153">
    <property type="term" value="P:bacteriocin immunity"/>
    <property type="evidence" value="ECO:0007669"/>
    <property type="project" value="UniProtKB-KW"/>
</dbReference>
<dbReference type="Proteomes" id="UP000008075">
    <property type="component" value="Chromosome"/>
</dbReference>
<dbReference type="InterPro" id="IPR035900">
    <property type="entry name" value="Colicin_E_sf"/>
</dbReference>
<evidence type="ECO:0000256" key="2">
    <source>
        <dbReference type="ARBA" id="ARBA00023025"/>
    </source>
</evidence>
<dbReference type="RefSeq" id="WP_013185355.1">
    <property type="nucleotide sequence ID" value="NC_014228.1"/>
</dbReference>
<dbReference type="CDD" id="cd16363">
    <property type="entry name" value="Col_Im_like"/>
    <property type="match status" value="1"/>
</dbReference>
<keyword evidence="2" id="KW-0079">Bacteriocin immunity</keyword>